<sequence length="324" mass="37711">MAQTFGRSRSVLCDVFLHVLNELYDRWNPLLYFNTNLVAKNIDRYCAAINSRGAQTSRVFGFIDGTKLQVCRMGPSGNGDNDQKEINSGHKRRHPPNYQPVTPPEEPSTQLQHQPEGKKHETKLRRQKRPRHPNYPNAHIYPQNETESDPEDTIAKRGQSAEKDKQRKKAQKESKKPSSQGPQWPKQKFKGAKTRTAPRKEKAPSKRPAPPPATELTHPIRETNRQRPYIRRNQISQDWDQKQPTQQIQKETKQIEDTKQPEWQGQLKSSENTLEYHHKQRHAQKSTRNTENRRQCCHHGDKRALKGRSPKQNKPKDETRTTNP</sequence>
<feature type="compositionally biased region" description="Polar residues" evidence="1">
    <location>
        <begin position="261"/>
        <end position="273"/>
    </location>
</feature>
<feature type="compositionally biased region" description="Basic and acidic residues" evidence="1">
    <location>
        <begin position="250"/>
        <end position="260"/>
    </location>
</feature>
<dbReference type="RefSeq" id="XP_009828883.1">
    <property type="nucleotide sequence ID" value="XM_009830581.1"/>
</dbReference>
<gene>
    <name evidence="2" type="ORF">H257_05647</name>
</gene>
<feature type="compositionally biased region" description="Basic and acidic residues" evidence="1">
    <location>
        <begin position="288"/>
        <end position="304"/>
    </location>
</feature>
<evidence type="ECO:0000256" key="1">
    <source>
        <dbReference type="SAM" id="MobiDB-lite"/>
    </source>
</evidence>
<dbReference type="AlphaFoldDB" id="W4GMV2"/>
<feature type="compositionally biased region" description="Basic residues" evidence="1">
    <location>
        <begin position="120"/>
        <end position="132"/>
    </location>
</feature>
<feature type="compositionally biased region" description="Basic and acidic residues" evidence="1">
    <location>
        <begin position="314"/>
        <end position="324"/>
    </location>
</feature>
<evidence type="ECO:0008006" key="3">
    <source>
        <dbReference type="Google" id="ProtNLM"/>
    </source>
</evidence>
<feature type="compositionally biased region" description="Basic residues" evidence="1">
    <location>
        <begin position="187"/>
        <end position="197"/>
    </location>
</feature>
<evidence type="ECO:0000313" key="2">
    <source>
        <dbReference type="EMBL" id="ETV81025.1"/>
    </source>
</evidence>
<feature type="compositionally biased region" description="Polar residues" evidence="1">
    <location>
        <begin position="233"/>
        <end position="249"/>
    </location>
</feature>
<accession>W4GMV2</accession>
<dbReference type="EMBL" id="KI913124">
    <property type="protein sequence ID" value="ETV81025.1"/>
    <property type="molecule type" value="Genomic_DNA"/>
</dbReference>
<feature type="region of interest" description="Disordered" evidence="1">
    <location>
        <begin position="73"/>
        <end position="324"/>
    </location>
</feature>
<dbReference type="OrthoDB" id="5945905at2759"/>
<feature type="compositionally biased region" description="Pro residues" evidence="1">
    <location>
        <begin position="97"/>
        <end position="106"/>
    </location>
</feature>
<proteinExistence type="predicted"/>
<dbReference type="GeneID" id="20807643"/>
<protein>
    <recommendedName>
        <fullName evidence="3">DDE Tnp4 domain-containing protein</fullName>
    </recommendedName>
</protein>
<organism evidence="2">
    <name type="scientific">Aphanomyces astaci</name>
    <name type="common">Crayfish plague agent</name>
    <dbReference type="NCBI Taxonomy" id="112090"/>
    <lineage>
        <taxon>Eukaryota</taxon>
        <taxon>Sar</taxon>
        <taxon>Stramenopiles</taxon>
        <taxon>Oomycota</taxon>
        <taxon>Saprolegniomycetes</taxon>
        <taxon>Saprolegniales</taxon>
        <taxon>Verrucalvaceae</taxon>
        <taxon>Aphanomyces</taxon>
    </lineage>
</organism>
<name>W4GMV2_APHAT</name>
<reference evidence="2" key="1">
    <citation type="submission" date="2013-12" db="EMBL/GenBank/DDBJ databases">
        <title>The Genome Sequence of Aphanomyces astaci APO3.</title>
        <authorList>
            <consortium name="The Broad Institute Genomics Platform"/>
            <person name="Russ C."/>
            <person name="Tyler B."/>
            <person name="van West P."/>
            <person name="Dieguez-Uribeondo J."/>
            <person name="Young S.K."/>
            <person name="Zeng Q."/>
            <person name="Gargeya S."/>
            <person name="Fitzgerald M."/>
            <person name="Abouelleil A."/>
            <person name="Alvarado L."/>
            <person name="Chapman S.B."/>
            <person name="Gainer-Dewar J."/>
            <person name="Goldberg J."/>
            <person name="Griggs A."/>
            <person name="Gujja S."/>
            <person name="Hansen M."/>
            <person name="Howarth C."/>
            <person name="Imamovic A."/>
            <person name="Ireland A."/>
            <person name="Larimer J."/>
            <person name="McCowan C."/>
            <person name="Murphy C."/>
            <person name="Pearson M."/>
            <person name="Poon T.W."/>
            <person name="Priest M."/>
            <person name="Roberts A."/>
            <person name="Saif S."/>
            <person name="Shea T."/>
            <person name="Sykes S."/>
            <person name="Wortman J."/>
            <person name="Nusbaum C."/>
            <person name="Birren B."/>
        </authorList>
    </citation>
    <scope>NUCLEOTIDE SEQUENCE [LARGE SCALE GENOMIC DNA]</scope>
    <source>
        <strain evidence="2">APO3</strain>
    </source>
</reference>
<feature type="compositionally biased region" description="Basic and acidic residues" evidence="1">
    <location>
        <begin position="153"/>
        <end position="176"/>
    </location>
</feature>
<dbReference type="VEuPathDB" id="FungiDB:H257_05647"/>